<feature type="transmembrane region" description="Helical" evidence="4">
    <location>
        <begin position="369"/>
        <end position="389"/>
    </location>
</feature>
<reference evidence="6 7" key="1">
    <citation type="submission" date="2018-11" db="EMBL/GenBank/DDBJ databases">
        <title>Genomic Encyclopedia of Type Strains, Phase IV (KMG-IV): sequencing the most valuable type-strain genomes for metagenomic binning, comparative biology and taxonomic classification.</title>
        <authorList>
            <person name="Goeker M."/>
        </authorList>
    </citation>
    <scope>NUCLEOTIDE SEQUENCE [LARGE SCALE GENOMIC DNA]</scope>
    <source>
        <strain evidence="6 7">DSM 5900</strain>
    </source>
</reference>
<dbReference type="PANTHER" id="PTHR11360:SF284">
    <property type="entry name" value="EG:103B4.3 PROTEIN-RELATED"/>
    <property type="match status" value="1"/>
</dbReference>
<dbReference type="Gene3D" id="1.20.1250.20">
    <property type="entry name" value="MFS general substrate transporter like domains"/>
    <property type="match status" value="2"/>
</dbReference>
<feature type="transmembrane region" description="Helical" evidence="4">
    <location>
        <begin position="214"/>
        <end position="236"/>
    </location>
</feature>
<comment type="caution">
    <text evidence="6">The sequence shown here is derived from an EMBL/GenBank/DDBJ whole genome shotgun (WGS) entry which is preliminary data.</text>
</comment>
<dbReference type="Proteomes" id="UP000278222">
    <property type="component" value="Unassembled WGS sequence"/>
</dbReference>
<dbReference type="SUPFAM" id="SSF103473">
    <property type="entry name" value="MFS general substrate transporter"/>
    <property type="match status" value="1"/>
</dbReference>
<evidence type="ECO:0000259" key="5">
    <source>
        <dbReference type="PROSITE" id="PS50850"/>
    </source>
</evidence>
<dbReference type="GO" id="GO:0022857">
    <property type="term" value="F:transmembrane transporter activity"/>
    <property type="evidence" value="ECO:0007669"/>
    <property type="project" value="InterPro"/>
</dbReference>
<feature type="transmembrane region" description="Helical" evidence="4">
    <location>
        <begin position="164"/>
        <end position="188"/>
    </location>
</feature>
<dbReference type="InterPro" id="IPR020846">
    <property type="entry name" value="MFS_dom"/>
</dbReference>
<evidence type="ECO:0000256" key="3">
    <source>
        <dbReference type="ARBA" id="ARBA00023136"/>
    </source>
</evidence>
<feature type="transmembrane region" description="Helical" evidence="4">
    <location>
        <begin position="139"/>
        <end position="158"/>
    </location>
</feature>
<keyword evidence="2 4" id="KW-1133">Transmembrane helix</keyword>
<feature type="transmembrane region" description="Helical" evidence="4">
    <location>
        <begin position="48"/>
        <end position="67"/>
    </location>
</feature>
<feature type="transmembrane region" description="Helical" evidence="4">
    <location>
        <begin position="103"/>
        <end position="127"/>
    </location>
</feature>
<accession>A0A3N1LJ15</accession>
<sequence length="399" mass="42212">MQGAQAGRVMMIVIVAGCLFNILSFGLRTGFGLFLDPLSDANGWGREVFSLASAVQNLLWGLGVPFAAAAADRWGTARVLGFGASLYGAGIALMPLATEPWMLHATMGVMVGFGLSCASFSIVLAALGRAVPAEKRTWAFGLGTAAGSMGQFLIAPIEQLLLGLFGWSSALIIIGAMCLLMLPLAWFLRGRPENVAGQQSMGQALREAGSHGSYWYLVAGFFVCGFHVAFILTHLPPYLKDVGVPASIAGWSLALVGLFNIVGSYTAGVLGGRLSKKWLLSLIYLGRAIVITIFVLTPPSSASVLIFAAAMGLLWLSTVPLTSGLVAVMFGPRYMATLFGIVFLSHQVGAFFGVWLGGRIYDATGSYDMVWWLGVALGLFAALIHLPIAERSVRLAPAR</sequence>
<keyword evidence="3 4" id="KW-0472">Membrane</keyword>
<feature type="transmembrane region" description="Helical" evidence="4">
    <location>
        <begin position="79"/>
        <end position="97"/>
    </location>
</feature>
<dbReference type="PROSITE" id="PS50850">
    <property type="entry name" value="MFS"/>
    <property type="match status" value="1"/>
</dbReference>
<keyword evidence="1 4" id="KW-0812">Transmembrane</keyword>
<dbReference type="Pfam" id="PF07690">
    <property type="entry name" value="MFS_1"/>
    <property type="match status" value="1"/>
</dbReference>
<keyword evidence="7" id="KW-1185">Reference proteome</keyword>
<dbReference type="InterPro" id="IPR050327">
    <property type="entry name" value="Proton-linked_MCT"/>
</dbReference>
<dbReference type="CDD" id="cd17355">
    <property type="entry name" value="MFS_YcxA_like"/>
    <property type="match status" value="1"/>
</dbReference>
<name>A0A3N1LJ15_9PROT</name>
<organism evidence="6 7">
    <name type="scientific">Stella humosa</name>
    <dbReference type="NCBI Taxonomy" id="94"/>
    <lineage>
        <taxon>Bacteria</taxon>
        <taxon>Pseudomonadati</taxon>
        <taxon>Pseudomonadota</taxon>
        <taxon>Alphaproteobacteria</taxon>
        <taxon>Rhodospirillales</taxon>
        <taxon>Stellaceae</taxon>
        <taxon>Stella</taxon>
    </lineage>
</organism>
<dbReference type="RefSeq" id="WP_123690300.1">
    <property type="nucleotide sequence ID" value="NZ_AP019700.1"/>
</dbReference>
<dbReference type="PANTHER" id="PTHR11360">
    <property type="entry name" value="MONOCARBOXYLATE TRANSPORTER"/>
    <property type="match status" value="1"/>
</dbReference>
<dbReference type="InterPro" id="IPR036259">
    <property type="entry name" value="MFS_trans_sf"/>
</dbReference>
<protein>
    <submittedName>
        <fullName evidence="6">Putative MFS family arabinose efflux permease</fullName>
    </submittedName>
</protein>
<feature type="transmembrane region" description="Helical" evidence="4">
    <location>
        <begin position="248"/>
        <end position="271"/>
    </location>
</feature>
<proteinExistence type="predicted"/>
<evidence type="ECO:0000313" key="7">
    <source>
        <dbReference type="Proteomes" id="UP000278222"/>
    </source>
</evidence>
<evidence type="ECO:0000256" key="4">
    <source>
        <dbReference type="SAM" id="Phobius"/>
    </source>
</evidence>
<evidence type="ECO:0000256" key="2">
    <source>
        <dbReference type="ARBA" id="ARBA00022989"/>
    </source>
</evidence>
<feature type="transmembrane region" description="Helical" evidence="4">
    <location>
        <begin position="278"/>
        <end position="296"/>
    </location>
</feature>
<dbReference type="InterPro" id="IPR011701">
    <property type="entry name" value="MFS"/>
</dbReference>
<dbReference type="OrthoDB" id="146345at2"/>
<gene>
    <name evidence="6" type="ORF">EDC65_2719</name>
</gene>
<dbReference type="AlphaFoldDB" id="A0A3N1LJ15"/>
<feature type="transmembrane region" description="Helical" evidence="4">
    <location>
        <begin position="337"/>
        <end position="357"/>
    </location>
</feature>
<dbReference type="EMBL" id="RJKX01000014">
    <property type="protein sequence ID" value="ROP90859.1"/>
    <property type="molecule type" value="Genomic_DNA"/>
</dbReference>
<evidence type="ECO:0000313" key="6">
    <source>
        <dbReference type="EMBL" id="ROP90859.1"/>
    </source>
</evidence>
<feature type="domain" description="Major facilitator superfamily (MFS) profile" evidence="5">
    <location>
        <begin position="10"/>
        <end position="393"/>
    </location>
</feature>
<feature type="transmembrane region" description="Helical" evidence="4">
    <location>
        <begin position="9"/>
        <end position="28"/>
    </location>
</feature>
<evidence type="ECO:0000256" key="1">
    <source>
        <dbReference type="ARBA" id="ARBA00022692"/>
    </source>
</evidence>
<feature type="transmembrane region" description="Helical" evidence="4">
    <location>
        <begin position="302"/>
        <end position="330"/>
    </location>
</feature>